<name>A0A8S2DT30_9BILA</name>
<dbReference type="EMBL" id="CAJOBA010006389">
    <property type="protein sequence ID" value="CAF3771406.1"/>
    <property type="molecule type" value="Genomic_DNA"/>
</dbReference>
<keyword evidence="1" id="KW-0863">Zinc-finger</keyword>
<keyword evidence="1" id="KW-0862">Zinc</keyword>
<dbReference type="Pfam" id="PF00098">
    <property type="entry name" value="zf-CCHC"/>
    <property type="match status" value="1"/>
</dbReference>
<feature type="domain" description="CCHC-type" evidence="3">
    <location>
        <begin position="44"/>
        <end position="57"/>
    </location>
</feature>
<dbReference type="Gene3D" id="1.25.40.730">
    <property type="match status" value="1"/>
</dbReference>
<comment type="caution">
    <text evidence="4">The sequence shown here is derived from an EMBL/GenBank/DDBJ whole genome shotgun (WGS) entry which is preliminary data.</text>
</comment>
<sequence>DVITGSGRLVVGFSNEQAIDTVPVSINIQGFRVMVHLRGRKRTCFRCGADDHLKRDCTTVKCVSCRQLCHENCNQSPSYANTVKSRKEYPNNRGQRAVTNTRSSQDPDGFQGGNAVHENNTTLVAAENIEIEEITNVHDLSDTSSETDEVFEKLAWRHDIMNFAMPYMIQVMREYISKVELNRMKTTMFQSWATRLATAALGPAWFAGWSALFAGWPVTFPGWPALFPGWRATFPGWPATFPGWPATFRGWLTAR</sequence>
<feature type="region of interest" description="Disordered" evidence="2">
    <location>
        <begin position="84"/>
        <end position="116"/>
    </location>
</feature>
<dbReference type="GO" id="GO:0008270">
    <property type="term" value="F:zinc ion binding"/>
    <property type="evidence" value="ECO:0007669"/>
    <property type="project" value="UniProtKB-KW"/>
</dbReference>
<keyword evidence="1" id="KW-0479">Metal-binding</keyword>
<dbReference type="EMBL" id="CAJNOK010006382">
    <property type="protein sequence ID" value="CAF1002065.1"/>
    <property type="molecule type" value="Genomic_DNA"/>
</dbReference>
<evidence type="ECO:0000259" key="3">
    <source>
        <dbReference type="PROSITE" id="PS50158"/>
    </source>
</evidence>
<proteinExistence type="predicted"/>
<protein>
    <recommendedName>
        <fullName evidence="3">CCHC-type domain-containing protein</fullName>
    </recommendedName>
</protein>
<evidence type="ECO:0000313" key="4">
    <source>
        <dbReference type="EMBL" id="CAF1002065.1"/>
    </source>
</evidence>
<reference evidence="4" key="1">
    <citation type="submission" date="2021-02" db="EMBL/GenBank/DDBJ databases">
        <authorList>
            <person name="Nowell W R."/>
        </authorList>
    </citation>
    <scope>NUCLEOTIDE SEQUENCE</scope>
</reference>
<dbReference type="PROSITE" id="PS50158">
    <property type="entry name" value="ZF_CCHC"/>
    <property type="match status" value="1"/>
</dbReference>
<evidence type="ECO:0000313" key="6">
    <source>
        <dbReference type="Proteomes" id="UP000677228"/>
    </source>
</evidence>
<dbReference type="Proteomes" id="UP000682733">
    <property type="component" value="Unassembled WGS sequence"/>
</dbReference>
<evidence type="ECO:0000256" key="2">
    <source>
        <dbReference type="SAM" id="MobiDB-lite"/>
    </source>
</evidence>
<dbReference type="SMART" id="SM00343">
    <property type="entry name" value="ZnF_C2HC"/>
    <property type="match status" value="1"/>
</dbReference>
<organism evidence="4 6">
    <name type="scientific">Didymodactylos carnosus</name>
    <dbReference type="NCBI Taxonomy" id="1234261"/>
    <lineage>
        <taxon>Eukaryota</taxon>
        <taxon>Metazoa</taxon>
        <taxon>Spiralia</taxon>
        <taxon>Gnathifera</taxon>
        <taxon>Rotifera</taxon>
        <taxon>Eurotatoria</taxon>
        <taxon>Bdelloidea</taxon>
        <taxon>Philodinida</taxon>
        <taxon>Philodinidae</taxon>
        <taxon>Didymodactylos</taxon>
    </lineage>
</organism>
<feature type="non-terminal residue" evidence="4">
    <location>
        <position position="1"/>
    </location>
</feature>
<dbReference type="AlphaFoldDB" id="A0A8S2DT30"/>
<accession>A0A8S2DT30</accession>
<feature type="compositionally biased region" description="Polar residues" evidence="2">
    <location>
        <begin position="92"/>
        <end position="106"/>
    </location>
</feature>
<dbReference type="GO" id="GO:0003723">
    <property type="term" value="F:RNA binding"/>
    <property type="evidence" value="ECO:0007669"/>
    <property type="project" value="InterPro"/>
</dbReference>
<evidence type="ECO:0000313" key="5">
    <source>
        <dbReference type="EMBL" id="CAF3771406.1"/>
    </source>
</evidence>
<dbReference type="InterPro" id="IPR042509">
    <property type="entry name" value="ZCCHC3"/>
</dbReference>
<evidence type="ECO:0000256" key="1">
    <source>
        <dbReference type="PROSITE-ProRule" id="PRU00047"/>
    </source>
</evidence>
<dbReference type="PANTHER" id="PTHR22639:SF3">
    <property type="entry name" value="ZINC FINGER CCHC DOMAIN-CONTAINING PROTEIN 3"/>
    <property type="match status" value="1"/>
</dbReference>
<gene>
    <name evidence="4" type="ORF">OVA965_LOCUS14609</name>
    <name evidence="5" type="ORF">TMI583_LOCUS14612</name>
</gene>
<dbReference type="InterPro" id="IPR001878">
    <property type="entry name" value="Znf_CCHC"/>
</dbReference>
<dbReference type="PANTHER" id="PTHR22639">
    <property type="entry name" value="GAG-RELATED PROTEIN"/>
    <property type="match status" value="1"/>
</dbReference>
<dbReference type="GO" id="GO:0002218">
    <property type="term" value="P:activation of innate immune response"/>
    <property type="evidence" value="ECO:0007669"/>
    <property type="project" value="InterPro"/>
</dbReference>
<dbReference type="GO" id="GO:0003690">
    <property type="term" value="F:double-stranded DNA binding"/>
    <property type="evidence" value="ECO:0007669"/>
    <property type="project" value="InterPro"/>
</dbReference>
<dbReference type="Proteomes" id="UP000677228">
    <property type="component" value="Unassembled WGS sequence"/>
</dbReference>